<gene>
    <name evidence="3" type="ORF">SAMN05444277_101456</name>
</gene>
<name>A0A1I5RWC8_9BACT</name>
<dbReference type="Proteomes" id="UP000199031">
    <property type="component" value="Unassembled WGS sequence"/>
</dbReference>
<dbReference type="Pfam" id="PF06580">
    <property type="entry name" value="His_kinase"/>
    <property type="match status" value="1"/>
</dbReference>
<keyword evidence="1" id="KW-0812">Transmembrane</keyword>
<keyword evidence="1" id="KW-0472">Membrane</keyword>
<sequence>MEFDNDRPVKHTGKIEIFCWVLLALMNPLINCLTFFLHNAKIWWFVFGVNLLMLPAYIFYSAIIVPRFLHEKKYVQYFSLTILFLAAIQLILFGIYSIIWDFGSQTEQAYFTYSFSTIIRECLWSIIYTLIAIAIYFINKAFDERKLLIALQKDNDNFRLKYLRAQLNPHFLFNTLNSIYSLSMQKSDETPGIVLKLADLMRYLIYECNEEKVPLTKEIEFIRNYIELEKVRYNADIRFDIEGDSEGIMIEPLLFISFVENGFKHAFDSAYANAFIYITLKITPEQITLTVINNTSIDLETQARRIQGTGIRTSKNMLELLYPTSHALHIIQTEKEESRSTELRMQNARRRLENLYPDSHTLDVILSNNTFTVSLILKRA</sequence>
<dbReference type="PANTHER" id="PTHR34220">
    <property type="entry name" value="SENSOR HISTIDINE KINASE YPDA"/>
    <property type="match status" value="1"/>
</dbReference>
<dbReference type="RefSeq" id="WP_090654076.1">
    <property type="nucleotide sequence ID" value="NZ_FOXQ01000001.1"/>
</dbReference>
<accession>A0A1I5RWC8</accession>
<evidence type="ECO:0000313" key="3">
    <source>
        <dbReference type="EMBL" id="SFP62838.1"/>
    </source>
</evidence>
<dbReference type="EMBL" id="FOXQ01000001">
    <property type="protein sequence ID" value="SFP62838.1"/>
    <property type="molecule type" value="Genomic_DNA"/>
</dbReference>
<dbReference type="AlphaFoldDB" id="A0A1I5RWC8"/>
<dbReference type="PANTHER" id="PTHR34220:SF7">
    <property type="entry name" value="SENSOR HISTIDINE KINASE YPDA"/>
    <property type="match status" value="1"/>
</dbReference>
<feature type="transmembrane region" description="Helical" evidence="1">
    <location>
        <begin position="77"/>
        <end position="98"/>
    </location>
</feature>
<dbReference type="STRING" id="1465490.SAMN05444277_101456"/>
<feature type="domain" description="Signal transduction histidine kinase internal region" evidence="2">
    <location>
        <begin position="159"/>
        <end position="235"/>
    </location>
</feature>
<protein>
    <submittedName>
        <fullName evidence="3">Histidine kinase</fullName>
    </submittedName>
</protein>
<keyword evidence="3" id="KW-0418">Kinase</keyword>
<keyword evidence="1" id="KW-1133">Transmembrane helix</keyword>
<dbReference type="GO" id="GO:0000155">
    <property type="term" value="F:phosphorelay sensor kinase activity"/>
    <property type="evidence" value="ECO:0007669"/>
    <property type="project" value="InterPro"/>
</dbReference>
<dbReference type="OrthoDB" id="9792992at2"/>
<dbReference type="InterPro" id="IPR010559">
    <property type="entry name" value="Sig_transdc_His_kin_internal"/>
</dbReference>
<feature type="transmembrane region" description="Helical" evidence="1">
    <location>
        <begin position="42"/>
        <end position="65"/>
    </location>
</feature>
<feature type="transmembrane region" description="Helical" evidence="1">
    <location>
        <begin position="118"/>
        <end position="138"/>
    </location>
</feature>
<keyword evidence="3" id="KW-0808">Transferase</keyword>
<proteinExistence type="predicted"/>
<dbReference type="InterPro" id="IPR050640">
    <property type="entry name" value="Bact_2-comp_sensor_kinase"/>
</dbReference>
<dbReference type="GO" id="GO:0016020">
    <property type="term" value="C:membrane"/>
    <property type="evidence" value="ECO:0007669"/>
    <property type="project" value="InterPro"/>
</dbReference>
<evidence type="ECO:0000313" key="4">
    <source>
        <dbReference type="Proteomes" id="UP000199031"/>
    </source>
</evidence>
<reference evidence="3 4" key="1">
    <citation type="submission" date="2016-10" db="EMBL/GenBank/DDBJ databases">
        <authorList>
            <person name="de Groot N.N."/>
        </authorList>
    </citation>
    <scope>NUCLEOTIDE SEQUENCE [LARGE SCALE GENOMIC DNA]</scope>
    <source>
        <strain evidence="3 4">DSM 28286</strain>
    </source>
</reference>
<evidence type="ECO:0000259" key="2">
    <source>
        <dbReference type="Pfam" id="PF06580"/>
    </source>
</evidence>
<feature type="transmembrane region" description="Helical" evidence="1">
    <location>
        <begin position="17"/>
        <end position="36"/>
    </location>
</feature>
<keyword evidence="4" id="KW-1185">Reference proteome</keyword>
<evidence type="ECO:0000256" key="1">
    <source>
        <dbReference type="SAM" id="Phobius"/>
    </source>
</evidence>
<organism evidence="3 4">
    <name type="scientific">Parafilimonas terrae</name>
    <dbReference type="NCBI Taxonomy" id="1465490"/>
    <lineage>
        <taxon>Bacteria</taxon>
        <taxon>Pseudomonadati</taxon>
        <taxon>Bacteroidota</taxon>
        <taxon>Chitinophagia</taxon>
        <taxon>Chitinophagales</taxon>
        <taxon>Chitinophagaceae</taxon>
        <taxon>Parafilimonas</taxon>
    </lineage>
</organism>